<dbReference type="PROSITE" id="PS50966">
    <property type="entry name" value="ZF_SWIM"/>
    <property type="match status" value="1"/>
</dbReference>
<sequence>MQTEYGVDAGRGSGGREAVPERTFAALPAVRGGAFAQTWWGRAWLKALEDTALDGQQVKQGRRHARAGAVGAVSVRPGRITAMVQDRDHTRHRTDVLLQQLGPREWDRLLDVMADRAGHIAALLDRDMPPVLAEDASDVGIELLPGIGDLESECSCEEWDHCAHSAALCYQLARLLDADPFLLLLVRGRGERELLDELQARSAARAADASAERPPAAVGVPAAQAYAGETLPPLPALPAPVEVWDDPAPLGGDTPPEPGVEVAALEWLRADAAARARQLLAGALTARPDQAPPALTRAQDAVRLAAAGPGPGATARLAAGSGRDARAMALAVRAWRLGGAAALGVLEEDRVPDPADLVRARAQLAAAWQGATRPELRMSRSRWTVPGADAQLRQGRDGRWWPYRKEQGRWAPAGPAADPAAALATAISGADAPEPRVGAGPDAG</sequence>
<evidence type="ECO:0000313" key="4">
    <source>
        <dbReference type="Proteomes" id="UP001596241"/>
    </source>
</evidence>
<dbReference type="PANTHER" id="PTHR38133:SF1">
    <property type="entry name" value="SLR1429 PROTEIN"/>
    <property type="match status" value="1"/>
</dbReference>
<dbReference type="Proteomes" id="UP001596241">
    <property type="component" value="Unassembled WGS sequence"/>
</dbReference>
<evidence type="ECO:0000259" key="2">
    <source>
        <dbReference type="PROSITE" id="PS50966"/>
    </source>
</evidence>
<evidence type="ECO:0000256" key="1">
    <source>
        <dbReference type="PROSITE-ProRule" id="PRU00325"/>
    </source>
</evidence>
<keyword evidence="3" id="KW-0347">Helicase</keyword>
<keyword evidence="3" id="KW-0547">Nucleotide-binding</keyword>
<reference evidence="4" key="1">
    <citation type="journal article" date="2019" name="Int. J. Syst. Evol. Microbiol.">
        <title>The Global Catalogue of Microorganisms (GCM) 10K type strain sequencing project: providing services to taxonomists for standard genome sequencing and annotation.</title>
        <authorList>
            <consortium name="The Broad Institute Genomics Platform"/>
            <consortium name="The Broad Institute Genome Sequencing Center for Infectious Disease"/>
            <person name="Wu L."/>
            <person name="Ma J."/>
        </authorList>
    </citation>
    <scope>NUCLEOTIDE SEQUENCE [LARGE SCALE GENOMIC DNA]</scope>
    <source>
        <strain evidence="4">CGMCC 1.15809</strain>
    </source>
</reference>
<dbReference type="RefSeq" id="WP_345088157.1">
    <property type="nucleotide sequence ID" value="NZ_BAAAWG010000013.1"/>
</dbReference>
<keyword evidence="3" id="KW-0378">Hydrolase</keyword>
<comment type="caution">
    <text evidence="3">The sequence shown here is derived from an EMBL/GenBank/DDBJ whole genome shotgun (WGS) entry which is preliminary data.</text>
</comment>
<protein>
    <submittedName>
        <fullName evidence="3">SWF or SNF family helicase</fullName>
    </submittedName>
</protein>
<keyword evidence="3" id="KW-0067">ATP-binding</keyword>
<evidence type="ECO:0000313" key="3">
    <source>
        <dbReference type="EMBL" id="MFC5892456.1"/>
    </source>
</evidence>
<name>A0ABW1FD94_9ACTN</name>
<feature type="domain" description="SWIM-type" evidence="2">
    <location>
        <begin position="139"/>
        <end position="173"/>
    </location>
</feature>
<gene>
    <name evidence="3" type="ORF">ACFP3M_06450</name>
</gene>
<keyword evidence="1" id="KW-0479">Metal-binding</keyword>
<keyword evidence="4" id="KW-1185">Reference proteome</keyword>
<dbReference type="PANTHER" id="PTHR38133">
    <property type="entry name" value="SLR1429 PROTEIN"/>
    <property type="match status" value="1"/>
</dbReference>
<keyword evidence="1" id="KW-0863">Zinc-finger</keyword>
<organism evidence="3 4">
    <name type="scientific">Streptomyces ramulosus</name>
    <dbReference type="NCBI Taxonomy" id="47762"/>
    <lineage>
        <taxon>Bacteria</taxon>
        <taxon>Bacillati</taxon>
        <taxon>Actinomycetota</taxon>
        <taxon>Actinomycetes</taxon>
        <taxon>Kitasatosporales</taxon>
        <taxon>Streptomycetaceae</taxon>
        <taxon>Streptomyces</taxon>
    </lineage>
</organism>
<proteinExistence type="predicted"/>
<dbReference type="EMBL" id="JBHSPW010000002">
    <property type="protein sequence ID" value="MFC5892456.1"/>
    <property type="molecule type" value="Genomic_DNA"/>
</dbReference>
<accession>A0ABW1FD94</accession>
<dbReference type="InterPro" id="IPR007527">
    <property type="entry name" value="Znf_SWIM"/>
</dbReference>
<dbReference type="GO" id="GO:0004386">
    <property type="term" value="F:helicase activity"/>
    <property type="evidence" value="ECO:0007669"/>
    <property type="project" value="UniProtKB-KW"/>
</dbReference>
<keyword evidence="1" id="KW-0862">Zinc</keyword>